<keyword evidence="3" id="KW-0408">Iron</keyword>
<dbReference type="InterPro" id="IPR054581">
    <property type="entry name" value="EncFtn-like"/>
</dbReference>
<dbReference type="InterPro" id="IPR051429">
    <property type="entry name" value="Encapsulin_nc"/>
</dbReference>
<dbReference type="EMBL" id="RJJG01000001">
    <property type="protein sequence ID" value="RNI11048.1"/>
    <property type="molecule type" value="Genomic_DNA"/>
</dbReference>
<dbReference type="AlphaFoldDB" id="A0A1L3PZN4"/>
<organism evidence="6 9">
    <name type="scientific">Methanohalophilus halophilus</name>
    <dbReference type="NCBI Taxonomy" id="2177"/>
    <lineage>
        <taxon>Archaea</taxon>
        <taxon>Methanobacteriati</taxon>
        <taxon>Methanobacteriota</taxon>
        <taxon>Stenosarchaea group</taxon>
        <taxon>Methanomicrobia</taxon>
        <taxon>Methanosarcinales</taxon>
        <taxon>Methanosarcinaceae</taxon>
        <taxon>Methanohalophilus</taxon>
    </lineage>
</organism>
<dbReference type="Gene3D" id="6.10.140.1960">
    <property type="match status" value="1"/>
</dbReference>
<dbReference type="RefSeq" id="WP_072560234.1">
    <property type="nucleotide sequence ID" value="NZ_CP017921.1"/>
</dbReference>
<keyword evidence="9" id="KW-1185">Reference proteome</keyword>
<evidence type="ECO:0000313" key="11">
    <source>
        <dbReference type="Proteomes" id="UP000267921"/>
    </source>
</evidence>
<dbReference type="PANTHER" id="PTHR37165:SF1">
    <property type="entry name" value="TYPE 1 ENCAPSULIN SHELL PROTEIN"/>
    <property type="match status" value="1"/>
</dbReference>
<keyword evidence="5" id="KW-1284">Encapsulin nanocompartment</keyword>
<protein>
    <submittedName>
        <fullName evidence="6">Rubrerythrin</fullName>
    </submittedName>
</protein>
<dbReference type="GeneID" id="30582164"/>
<proteinExistence type="predicted"/>
<keyword evidence="2" id="KW-0479">Metal-binding</keyword>
<dbReference type="GO" id="GO:0006879">
    <property type="term" value="P:intracellular iron ion homeostasis"/>
    <property type="evidence" value="ECO:0007669"/>
    <property type="project" value="UniProtKB-KW"/>
</dbReference>
<evidence type="ECO:0000256" key="2">
    <source>
        <dbReference type="ARBA" id="ARBA00022723"/>
    </source>
</evidence>
<reference evidence="6 9" key="1">
    <citation type="submission" date="2016-10" db="EMBL/GenBank/DDBJ databases">
        <title>Methanohalophilus halophilus.</title>
        <authorList>
            <person name="L'haridon S."/>
        </authorList>
    </citation>
    <scope>NUCLEOTIDE SEQUENCE [LARGE SCALE GENOMIC DNA]</scope>
    <source>
        <strain evidence="6 9">Z-7982</strain>
    </source>
</reference>
<dbReference type="EMBL" id="FNMU01000005">
    <property type="protein sequence ID" value="SDW83484.1"/>
    <property type="molecule type" value="Genomic_DNA"/>
</dbReference>
<dbReference type="SUPFAM" id="SSF47240">
    <property type="entry name" value="Ferritin-like"/>
    <property type="match status" value="1"/>
</dbReference>
<name>A0A1L3PZN4_9EURY</name>
<dbReference type="EMBL" id="CP017921">
    <property type="protein sequence ID" value="APH38087.1"/>
    <property type="molecule type" value="Genomic_DNA"/>
</dbReference>
<evidence type="ECO:0000313" key="9">
    <source>
        <dbReference type="Proteomes" id="UP000186879"/>
    </source>
</evidence>
<evidence type="ECO:0000256" key="1">
    <source>
        <dbReference type="ARBA" id="ARBA00022434"/>
    </source>
</evidence>
<reference evidence="8 10" key="2">
    <citation type="submission" date="2016-10" db="EMBL/GenBank/DDBJ databases">
        <authorList>
            <person name="de Groot N.N."/>
        </authorList>
    </citation>
    <scope>NUCLEOTIDE SEQUENCE [LARGE SCALE GENOMIC DNA]</scope>
    <source>
        <strain evidence="8 10">Z-7982</strain>
    </source>
</reference>
<dbReference type="Proteomes" id="UP000186879">
    <property type="component" value="Chromosome"/>
</dbReference>
<dbReference type="GO" id="GO:0046872">
    <property type="term" value="F:metal ion binding"/>
    <property type="evidence" value="ECO:0007669"/>
    <property type="project" value="UniProtKB-KW"/>
</dbReference>
<dbReference type="Proteomes" id="UP000267921">
    <property type="component" value="Unassembled WGS sequence"/>
</dbReference>
<dbReference type="Pfam" id="PF22277">
    <property type="entry name" value="EncFtn-like"/>
    <property type="match status" value="1"/>
</dbReference>
<evidence type="ECO:0000313" key="8">
    <source>
        <dbReference type="EMBL" id="SDW83484.1"/>
    </source>
</evidence>
<evidence type="ECO:0000313" key="7">
    <source>
        <dbReference type="EMBL" id="RNI11048.1"/>
    </source>
</evidence>
<sequence>MLSQIPAILEEIDSEDIDKEILRAAIIAEFDAVNIYEQMAGLTNDDDLRAVLLDIAKEEKLHIAMFQSVLLEYDQEYLEIMADYSLARK</sequence>
<keyword evidence="1" id="KW-0409">Iron storage</keyword>
<evidence type="ECO:0000256" key="5">
    <source>
        <dbReference type="ARBA" id="ARBA00033787"/>
    </source>
</evidence>
<dbReference type="GO" id="GO:0140737">
    <property type="term" value="C:encapsulin nanocompartment"/>
    <property type="evidence" value="ECO:0007669"/>
    <property type="project" value="UniProtKB-SubCell"/>
</dbReference>
<dbReference type="STRING" id="2177.BHR79_00395"/>
<gene>
    <name evidence="6" type="ORF">BHR79_00395</name>
    <name evidence="7" type="ORF">EFE40_02410</name>
    <name evidence="8" type="ORF">SAMN04515625_1701</name>
</gene>
<reference evidence="7 11" key="3">
    <citation type="submission" date="2018-10" db="EMBL/GenBank/DDBJ databases">
        <title>Cultivation of a novel Methanohalophilus strain from Kebrit Deep of the Red Sea and a genomic comparison of members of the genus Methanohalophilus.</title>
        <authorList>
            <person name="Guan Y."/>
            <person name="Ngugi D.K."/>
            <person name="Stingl U."/>
        </authorList>
    </citation>
    <scope>NUCLEOTIDE SEQUENCE [LARGE SCALE GENOMIC DNA]</scope>
    <source>
        <strain evidence="7 11">DSM 3094</strain>
    </source>
</reference>
<dbReference type="KEGG" id="mhaz:BHR79_00395"/>
<evidence type="ECO:0000313" key="10">
    <source>
        <dbReference type="Proteomes" id="UP000198669"/>
    </source>
</evidence>
<dbReference type="Proteomes" id="UP000198669">
    <property type="component" value="Unassembled WGS sequence"/>
</dbReference>
<dbReference type="OrthoDB" id="60579at2157"/>
<comment type="subcellular location">
    <subcellularLocation>
        <location evidence="4">Encapsulin nanocompartment</location>
    </subcellularLocation>
</comment>
<evidence type="ECO:0000256" key="3">
    <source>
        <dbReference type="ARBA" id="ARBA00023004"/>
    </source>
</evidence>
<evidence type="ECO:0000313" key="6">
    <source>
        <dbReference type="EMBL" id="APH38087.1"/>
    </source>
</evidence>
<evidence type="ECO:0000256" key="4">
    <source>
        <dbReference type="ARBA" id="ARBA00033738"/>
    </source>
</evidence>
<dbReference type="PANTHER" id="PTHR37165">
    <property type="entry name" value="PEPTIDASE U56 FAMILY"/>
    <property type="match status" value="1"/>
</dbReference>
<accession>A0A1L3PZN4</accession>
<dbReference type="InterPro" id="IPR009078">
    <property type="entry name" value="Ferritin-like_SF"/>
</dbReference>